<feature type="compositionally biased region" description="Polar residues" evidence="1">
    <location>
        <begin position="106"/>
        <end position="115"/>
    </location>
</feature>
<evidence type="ECO:0000256" key="1">
    <source>
        <dbReference type="SAM" id="MobiDB-lite"/>
    </source>
</evidence>
<sequence>MQMRIEMLISTLQLCLVHYCDVHGPTPLMVTEGIPVPCSTCYEDDPSDFPFPGERLQSVAQTSAQLSAQTANAISEALGQMNLGGGRSASLPASERENPTPRASLLRSTSHTATPLASAVETPPVSPQPTSGKDSGFRKTYDTRRANPCENCAMTLPRRQEGTSDDTGIDAGGPVLRTRAPYARVFDSGATSARSSQTTSSSSSDTEEAGSKGPQTAQAGHYRHRRTGTITSTTSRSSASSSATRRSHTHYVHYTSTHEPGERSFKIVRNSCLRTLSFEMLPRAPATSPPAGGYQGVSPNLGTNVAPNSPASFVTTHSTGAAASGGPMFFGDPAAGYTTAYIFRIPDVHARGHKRVYALLALSTHRERQAMKPFGFIAAAFRDLAAWIQGLAEAEAERAAESVVASPVVSNAQYPGMSAFDQRPAVVPGTSSFLAAAGNGISRRMGSGFGGSISAPRARGLPELVGLPDFFIELHTRFVRLLLELGVVINS</sequence>
<dbReference type="PROSITE" id="PS51834">
    <property type="entry name" value="DENN_FLCN_SMCR8"/>
    <property type="match status" value="1"/>
</dbReference>
<dbReference type="Proteomes" id="UP001059893">
    <property type="component" value="Unassembled WGS sequence"/>
</dbReference>
<organism evidence="4 5">
    <name type="scientific">Pyricularia grisea</name>
    <name type="common">Crabgrass-specific blast fungus</name>
    <name type="synonym">Magnaporthe grisea</name>
    <dbReference type="NCBI Taxonomy" id="148305"/>
    <lineage>
        <taxon>Eukaryota</taxon>
        <taxon>Fungi</taxon>
        <taxon>Dikarya</taxon>
        <taxon>Ascomycota</taxon>
        <taxon>Pezizomycotina</taxon>
        <taxon>Sordariomycetes</taxon>
        <taxon>Sordariomycetidae</taxon>
        <taxon>Magnaporthales</taxon>
        <taxon>Pyriculariaceae</taxon>
        <taxon>Pyricularia</taxon>
    </lineage>
</organism>
<dbReference type="InterPro" id="IPR037521">
    <property type="entry name" value="FLCN/SMCR8_DENN"/>
</dbReference>
<dbReference type="Pfam" id="PF11704">
    <property type="entry name" value="Folliculin"/>
    <property type="match status" value="1"/>
</dbReference>
<evidence type="ECO:0000259" key="3">
    <source>
        <dbReference type="PROSITE" id="PS51834"/>
    </source>
</evidence>
<dbReference type="InterPro" id="IPR021713">
    <property type="entry name" value="Folliculin"/>
</dbReference>
<feature type="region of interest" description="Disordered" evidence="1">
    <location>
        <begin position="83"/>
        <end position="249"/>
    </location>
</feature>
<gene>
    <name evidence="4" type="ORF">MCOR33_002727</name>
</gene>
<name>A0ABQ8NTK6_PYRGI</name>
<feature type="compositionally biased region" description="Low complexity" evidence="1">
    <location>
        <begin position="228"/>
        <end position="244"/>
    </location>
</feature>
<proteinExistence type="predicted"/>
<protein>
    <recommendedName>
        <fullName evidence="3">UDENN FLCN/SMCR8-type domain-containing protein</fullName>
    </recommendedName>
</protein>
<dbReference type="PANTHER" id="PTHR31441:SF2">
    <property type="entry name" value="FOLLICULIN"/>
    <property type="match status" value="1"/>
</dbReference>
<reference evidence="4" key="1">
    <citation type="submission" date="2021-01" db="EMBL/GenBank/DDBJ databases">
        <title>Deciphering the adaptive evolutionary patterns associated with biogeogrpahic diversity in the finger millet blast pathogen Magnaporthe oryzae in Eastern Africa.</title>
        <authorList>
            <person name="Onyema G."/>
            <person name="Shittu T.A."/>
            <person name="Dodsworth S."/>
            <person name="Devilliers S."/>
            <person name="Muthumeenakshi S."/>
            <person name="Sreenivasaprasad S."/>
        </authorList>
    </citation>
    <scope>NUCLEOTIDE SEQUENCE</scope>
    <source>
        <strain evidence="4">D15/s37</strain>
    </source>
</reference>
<feature type="chain" id="PRO_5045671281" description="UDENN FLCN/SMCR8-type domain-containing protein" evidence="2">
    <location>
        <begin position="23"/>
        <end position="491"/>
    </location>
</feature>
<keyword evidence="2" id="KW-0732">Signal</keyword>
<feature type="compositionally biased region" description="Low complexity" evidence="1">
    <location>
        <begin position="188"/>
        <end position="204"/>
    </location>
</feature>
<comment type="caution">
    <text evidence="4">The sequence shown here is derived from an EMBL/GenBank/DDBJ whole genome shotgun (WGS) entry which is preliminary data.</text>
</comment>
<evidence type="ECO:0000313" key="4">
    <source>
        <dbReference type="EMBL" id="KAI6301888.1"/>
    </source>
</evidence>
<feature type="domain" description="UDENN FLCN/SMCR8-type" evidence="3">
    <location>
        <begin position="236"/>
        <end position="491"/>
    </location>
</feature>
<feature type="signal peptide" evidence="2">
    <location>
        <begin position="1"/>
        <end position="22"/>
    </location>
</feature>
<evidence type="ECO:0000313" key="5">
    <source>
        <dbReference type="Proteomes" id="UP001059893"/>
    </source>
</evidence>
<keyword evidence="5" id="KW-1185">Reference proteome</keyword>
<dbReference type="EMBL" id="JABSND010000032">
    <property type="protein sequence ID" value="KAI6301888.1"/>
    <property type="molecule type" value="Genomic_DNA"/>
</dbReference>
<feature type="compositionally biased region" description="Basic and acidic residues" evidence="1">
    <location>
        <begin position="135"/>
        <end position="147"/>
    </location>
</feature>
<dbReference type="InterPro" id="IPR037520">
    <property type="entry name" value="Folliculin/SMCR8_longin"/>
</dbReference>
<dbReference type="PANTHER" id="PTHR31441">
    <property type="entry name" value="FOLLICULIN FAMILY MEMBER"/>
    <property type="match status" value="1"/>
</dbReference>
<evidence type="ECO:0000256" key="2">
    <source>
        <dbReference type="SAM" id="SignalP"/>
    </source>
</evidence>
<accession>A0ABQ8NTK6</accession>